<evidence type="ECO:0000256" key="2">
    <source>
        <dbReference type="SAM" id="Phobius"/>
    </source>
</evidence>
<sequence length="85" mass="9419">MSKKSETSRTDSDIEQLRTQIDELRLEVEKHRQAAAAPGRGRSRRDRTAHALSAREGLWYLGRFMLAGTGVATALVLALGLVEKI</sequence>
<evidence type="ECO:0000256" key="1">
    <source>
        <dbReference type="SAM" id="Coils"/>
    </source>
</evidence>
<organism evidence="3 4">
    <name type="scientific">Azohydromonas lata</name>
    <dbReference type="NCBI Taxonomy" id="45677"/>
    <lineage>
        <taxon>Bacteria</taxon>
        <taxon>Pseudomonadati</taxon>
        <taxon>Pseudomonadota</taxon>
        <taxon>Betaproteobacteria</taxon>
        <taxon>Burkholderiales</taxon>
        <taxon>Sphaerotilaceae</taxon>
        <taxon>Azohydromonas</taxon>
    </lineage>
</organism>
<keyword evidence="1" id="KW-0175">Coiled coil</keyword>
<protein>
    <recommendedName>
        <fullName evidence="5">DUF3618 domain-containing protein</fullName>
    </recommendedName>
</protein>
<keyword evidence="4" id="KW-1185">Reference proteome</keyword>
<evidence type="ECO:0000313" key="3">
    <source>
        <dbReference type="EMBL" id="MDZ5457398.1"/>
    </source>
</evidence>
<dbReference type="Proteomes" id="UP001293718">
    <property type="component" value="Unassembled WGS sequence"/>
</dbReference>
<reference evidence="3 4" key="1">
    <citation type="submission" date="2023-11" db="EMBL/GenBank/DDBJ databases">
        <title>Draft genome of Azohydromonas lata strain H1 (DSM1123), a polyhydroxyalkanoate producer.</title>
        <authorList>
            <person name="Traversa D."/>
            <person name="D'Addabbo P."/>
            <person name="Pazzani C."/>
            <person name="Manzari C."/>
            <person name="Chiara M."/>
            <person name="Scrascia M."/>
        </authorList>
    </citation>
    <scope>NUCLEOTIDE SEQUENCE [LARGE SCALE GENOMIC DNA]</scope>
    <source>
        <strain evidence="3 4">H1</strain>
    </source>
</reference>
<feature type="coiled-coil region" evidence="1">
    <location>
        <begin position="7"/>
        <end position="34"/>
    </location>
</feature>
<gene>
    <name evidence="3" type="ORF">SM757_12535</name>
</gene>
<comment type="caution">
    <text evidence="3">The sequence shown here is derived from an EMBL/GenBank/DDBJ whole genome shotgun (WGS) entry which is preliminary data.</text>
</comment>
<accession>A0ABU5IHJ1</accession>
<keyword evidence="2" id="KW-0472">Membrane</keyword>
<keyword evidence="2" id="KW-1133">Transmembrane helix</keyword>
<keyword evidence="2" id="KW-0812">Transmembrane</keyword>
<evidence type="ECO:0000313" key="4">
    <source>
        <dbReference type="Proteomes" id="UP001293718"/>
    </source>
</evidence>
<dbReference type="RefSeq" id="WP_322465716.1">
    <property type="nucleotide sequence ID" value="NZ_JAXOJX010000018.1"/>
</dbReference>
<proteinExistence type="predicted"/>
<name>A0ABU5IHJ1_9BURK</name>
<feature type="transmembrane region" description="Helical" evidence="2">
    <location>
        <begin position="60"/>
        <end position="82"/>
    </location>
</feature>
<dbReference type="EMBL" id="JAXOJX010000018">
    <property type="protein sequence ID" value="MDZ5457398.1"/>
    <property type="molecule type" value="Genomic_DNA"/>
</dbReference>
<evidence type="ECO:0008006" key="5">
    <source>
        <dbReference type="Google" id="ProtNLM"/>
    </source>
</evidence>